<proteinExistence type="predicted"/>
<dbReference type="RefSeq" id="WP_203867818.1">
    <property type="nucleotide sequence ID" value="NZ_BONW01000021.1"/>
</dbReference>
<evidence type="ECO:0000313" key="4">
    <source>
        <dbReference type="Proteomes" id="UP000646749"/>
    </source>
</evidence>
<gene>
    <name evidence="3" type="ORF">Pen02_42520</name>
</gene>
<reference evidence="3 4" key="1">
    <citation type="submission" date="2021-01" db="EMBL/GenBank/DDBJ databases">
        <title>Whole genome shotgun sequence of Plantactinospora endophytica NBRC 110450.</title>
        <authorList>
            <person name="Komaki H."/>
            <person name="Tamura T."/>
        </authorList>
    </citation>
    <scope>NUCLEOTIDE SEQUENCE [LARGE SCALE GENOMIC DNA]</scope>
    <source>
        <strain evidence="3 4">NBRC 110450</strain>
    </source>
</reference>
<feature type="compositionally biased region" description="Basic and acidic residues" evidence="1">
    <location>
        <begin position="322"/>
        <end position="331"/>
    </location>
</feature>
<evidence type="ECO:0000256" key="1">
    <source>
        <dbReference type="SAM" id="MobiDB-lite"/>
    </source>
</evidence>
<keyword evidence="2" id="KW-0812">Transmembrane</keyword>
<feature type="region of interest" description="Disordered" evidence="1">
    <location>
        <begin position="206"/>
        <end position="364"/>
    </location>
</feature>
<keyword evidence="2" id="KW-1133">Transmembrane helix</keyword>
<comment type="caution">
    <text evidence="3">The sequence shown here is derived from an EMBL/GenBank/DDBJ whole genome shotgun (WGS) entry which is preliminary data.</text>
</comment>
<evidence type="ECO:0000313" key="3">
    <source>
        <dbReference type="EMBL" id="GIG89316.1"/>
    </source>
</evidence>
<feature type="transmembrane region" description="Helical" evidence="2">
    <location>
        <begin position="179"/>
        <end position="199"/>
    </location>
</feature>
<feature type="transmembrane region" description="Helical" evidence="2">
    <location>
        <begin position="14"/>
        <end position="35"/>
    </location>
</feature>
<feature type="compositionally biased region" description="Pro residues" evidence="1">
    <location>
        <begin position="227"/>
        <end position="238"/>
    </location>
</feature>
<dbReference type="Proteomes" id="UP000646749">
    <property type="component" value="Unassembled WGS sequence"/>
</dbReference>
<feature type="compositionally biased region" description="Low complexity" evidence="1">
    <location>
        <begin position="239"/>
        <end position="249"/>
    </location>
</feature>
<organism evidence="3 4">
    <name type="scientific">Plantactinospora endophytica</name>
    <dbReference type="NCBI Taxonomy" id="673535"/>
    <lineage>
        <taxon>Bacteria</taxon>
        <taxon>Bacillati</taxon>
        <taxon>Actinomycetota</taxon>
        <taxon>Actinomycetes</taxon>
        <taxon>Micromonosporales</taxon>
        <taxon>Micromonosporaceae</taxon>
        <taxon>Plantactinospora</taxon>
    </lineage>
</organism>
<sequence length="364" mass="38210">MDLLDLLKLMFRRWYVSAPVVVVTLGAALAFGLAIQPEYKTEVAILLVPPTTSAAAPAPNATPRPGNPWLRIGENAMAQAVQISTSAHDARKRIAAAGGDPDYEVGLVTRSSILTVAVTAATEESARKTVEAITQLIHDEVAGQQAQYRPNPGEQITTEVLDPGLNIVQSRSNVLRAQVVIAAIGALLAAVAAVVWDAVARRRASARLGQRRDGPNPMAWNAGQAPVGPPPRPAPAGAPAPVARSAPVSGGPGREATQPLSRVAAGVHPPDDRRPRYPADDRYAGADDHYRRPGTDDQHAGPAVEDRYPDDRYAGSVGNERTGGHLPHDRAAGQGGNGRAAAQPGEETILLTSTARNVLDDPGR</sequence>
<keyword evidence="4" id="KW-1185">Reference proteome</keyword>
<name>A0ABQ4E3N2_9ACTN</name>
<evidence type="ECO:0000256" key="2">
    <source>
        <dbReference type="SAM" id="Phobius"/>
    </source>
</evidence>
<dbReference type="EMBL" id="BONW01000021">
    <property type="protein sequence ID" value="GIG89316.1"/>
    <property type="molecule type" value="Genomic_DNA"/>
</dbReference>
<evidence type="ECO:0008006" key="5">
    <source>
        <dbReference type="Google" id="ProtNLM"/>
    </source>
</evidence>
<keyword evidence="2" id="KW-0472">Membrane</keyword>
<protein>
    <recommendedName>
        <fullName evidence="5">Polysaccharide chain length determinant N-terminal domain-containing protein</fullName>
    </recommendedName>
</protein>
<accession>A0ABQ4E3N2</accession>
<feature type="compositionally biased region" description="Basic and acidic residues" evidence="1">
    <location>
        <begin position="269"/>
        <end position="313"/>
    </location>
</feature>